<feature type="compositionally biased region" description="Acidic residues" evidence="1">
    <location>
        <begin position="340"/>
        <end position="354"/>
    </location>
</feature>
<feature type="region of interest" description="Disordered" evidence="1">
    <location>
        <begin position="1"/>
        <end position="79"/>
    </location>
</feature>
<feature type="compositionally biased region" description="Low complexity" evidence="1">
    <location>
        <begin position="297"/>
        <end position="316"/>
    </location>
</feature>
<evidence type="ECO:0000313" key="3">
    <source>
        <dbReference type="Proteomes" id="UP000799778"/>
    </source>
</evidence>
<organism evidence="2 3">
    <name type="scientific">Aaosphaeria arxii CBS 175.79</name>
    <dbReference type="NCBI Taxonomy" id="1450172"/>
    <lineage>
        <taxon>Eukaryota</taxon>
        <taxon>Fungi</taxon>
        <taxon>Dikarya</taxon>
        <taxon>Ascomycota</taxon>
        <taxon>Pezizomycotina</taxon>
        <taxon>Dothideomycetes</taxon>
        <taxon>Pleosporomycetidae</taxon>
        <taxon>Pleosporales</taxon>
        <taxon>Pleosporales incertae sedis</taxon>
        <taxon>Aaosphaeria</taxon>
    </lineage>
</organism>
<dbReference type="Proteomes" id="UP000799778">
    <property type="component" value="Unassembled WGS sequence"/>
</dbReference>
<feature type="region of interest" description="Disordered" evidence="1">
    <location>
        <begin position="226"/>
        <end position="263"/>
    </location>
</feature>
<dbReference type="EMBL" id="ML978071">
    <property type="protein sequence ID" value="KAF2013779.1"/>
    <property type="molecule type" value="Genomic_DNA"/>
</dbReference>
<proteinExistence type="predicted"/>
<dbReference type="AlphaFoldDB" id="A0A6A5XLP6"/>
<dbReference type="GeneID" id="54285992"/>
<keyword evidence="3" id="KW-1185">Reference proteome</keyword>
<dbReference type="RefSeq" id="XP_033382118.1">
    <property type="nucleotide sequence ID" value="XM_033528595.1"/>
</dbReference>
<protein>
    <submittedName>
        <fullName evidence="2">Uncharacterized protein</fullName>
    </submittedName>
</protein>
<feature type="compositionally biased region" description="Polar residues" evidence="1">
    <location>
        <begin position="236"/>
        <end position="248"/>
    </location>
</feature>
<reference evidence="2" key="1">
    <citation type="journal article" date="2020" name="Stud. Mycol.">
        <title>101 Dothideomycetes genomes: a test case for predicting lifestyles and emergence of pathogens.</title>
        <authorList>
            <person name="Haridas S."/>
            <person name="Albert R."/>
            <person name="Binder M."/>
            <person name="Bloem J."/>
            <person name="Labutti K."/>
            <person name="Salamov A."/>
            <person name="Andreopoulos B."/>
            <person name="Baker S."/>
            <person name="Barry K."/>
            <person name="Bills G."/>
            <person name="Bluhm B."/>
            <person name="Cannon C."/>
            <person name="Castanera R."/>
            <person name="Culley D."/>
            <person name="Daum C."/>
            <person name="Ezra D."/>
            <person name="Gonzalez J."/>
            <person name="Henrissat B."/>
            <person name="Kuo A."/>
            <person name="Liang C."/>
            <person name="Lipzen A."/>
            <person name="Lutzoni F."/>
            <person name="Magnuson J."/>
            <person name="Mondo S."/>
            <person name="Nolan M."/>
            <person name="Ohm R."/>
            <person name="Pangilinan J."/>
            <person name="Park H.-J."/>
            <person name="Ramirez L."/>
            <person name="Alfaro M."/>
            <person name="Sun H."/>
            <person name="Tritt A."/>
            <person name="Yoshinaga Y."/>
            <person name="Zwiers L.-H."/>
            <person name="Turgeon B."/>
            <person name="Goodwin S."/>
            <person name="Spatafora J."/>
            <person name="Crous P."/>
            <person name="Grigoriev I."/>
        </authorList>
    </citation>
    <scope>NUCLEOTIDE SEQUENCE</scope>
    <source>
        <strain evidence="2">CBS 175.79</strain>
    </source>
</reference>
<sequence length="484" mass="53702">MGLPVWRAPSPEVNNATKVDPSASARSPIRRRSPFAGRRARSSRSPRSPRLLDPEYLATVSHGDPIPRPLSGRRSAAPPAAPELLQIPRAEIWTTGIERYHHPAESTEDDERFANAMRLRRDTIYRTMYDSNASSGHRDTHRLNGQLAALTPNFAPAAASRNARADGTVERIRERYLSSRRSPWDPARSHHPMSGSLLPENIIIIEDADDDNDSNAVGFPPLRRMGRRTIADGPLPSSSLRESWSPATTLDGLGDRERSMSPIDDHWDTMLSTVAPDPVAPSADSSFTSAAASASFSNSHSSSRAGSSNSNSATSSRTHLTIPSRRGSPPNEVFMRACDTSDDDTASDTEEEEDTTSRLHRSSLRRRSRQGYADEPPSRDPNRYSRGIRDRSREASAYVRGFYGTTSRDSAHPPEQLLEDHADGHLEPFADAESQTLDQELRDARAILERIAQRDDVSDDFWASVGLTRTLADRVERLQQRERL</sequence>
<name>A0A6A5XLP6_9PLEO</name>
<feature type="compositionally biased region" description="Basic residues" evidence="1">
    <location>
        <begin position="358"/>
        <end position="369"/>
    </location>
</feature>
<feature type="compositionally biased region" description="Basic residues" evidence="1">
    <location>
        <begin position="28"/>
        <end position="44"/>
    </location>
</feature>
<accession>A0A6A5XLP6</accession>
<feature type="compositionally biased region" description="Basic and acidic residues" evidence="1">
    <location>
        <begin position="253"/>
        <end position="263"/>
    </location>
</feature>
<evidence type="ECO:0000313" key="2">
    <source>
        <dbReference type="EMBL" id="KAF2013779.1"/>
    </source>
</evidence>
<feature type="compositionally biased region" description="Basic and acidic residues" evidence="1">
    <location>
        <begin position="376"/>
        <end position="391"/>
    </location>
</feature>
<gene>
    <name evidence="2" type="ORF">BU24DRAFT_424794</name>
</gene>
<evidence type="ECO:0000256" key="1">
    <source>
        <dbReference type="SAM" id="MobiDB-lite"/>
    </source>
</evidence>
<dbReference type="OrthoDB" id="3946700at2759"/>
<feature type="region of interest" description="Disordered" evidence="1">
    <location>
        <begin position="297"/>
        <end position="391"/>
    </location>
</feature>